<dbReference type="Pfam" id="PF00359">
    <property type="entry name" value="PTS_EIIA_2"/>
    <property type="match status" value="1"/>
</dbReference>
<dbReference type="PROSITE" id="PS51794">
    <property type="entry name" value="DAC"/>
    <property type="match status" value="1"/>
</dbReference>
<sequence length="453" mass="50381">MRLDKYIAKSRIIEIESTDLMGALLELMEVSTARLQDGLNVRKITNQLMAREKTMTTYLGNGVAMPHIRVKMKRPYIFAIGRVKDGIEFEGLHEYNEVRLLFLLLASENEKNYLNVLASLARLFRDRDLVDNMITAPDTKTFAERVFLGFSGLLAKPERRQTRFNRLLLKESEKIARESKCSAILLFSDTFAGGIEGARGFPNFRTVLVTRAASDRAQESGQIETAIEVRSFSSQRLSQARSAILIGLTRGIFKHNDRLLCVGGIPSSNQLDTLMVIDIEREFQSVIDRENDLLPPSVKIEVLERMIGIATELSVEGREGKPVGTMFVIGDTEKVNSMVKPLVLNPFYGYRMEDRNVLNPFMDETIKEYSVIDGGFVIRGDGIIESAGSLIHAPAEFYHNLPSGFGTRHSAAAAVTKAADCISLCVSASSGQVTLFRKGVMFPLLEKPIGTSS</sequence>
<evidence type="ECO:0000256" key="1">
    <source>
        <dbReference type="ARBA" id="ARBA00000877"/>
    </source>
</evidence>
<keyword evidence="3" id="KW-0548">Nucleotidyltransferase</keyword>
<dbReference type="InterPro" id="IPR003390">
    <property type="entry name" value="DNA_integrity_scan_DisA_N"/>
</dbReference>
<dbReference type="GO" id="GO:0004016">
    <property type="term" value="F:adenylate cyclase activity"/>
    <property type="evidence" value="ECO:0007669"/>
    <property type="project" value="TreeGrafter"/>
</dbReference>
<dbReference type="PANTHER" id="PTHR34185">
    <property type="entry name" value="DIADENYLATE CYCLASE"/>
    <property type="match status" value="1"/>
</dbReference>
<reference evidence="8 9" key="1">
    <citation type="submission" date="2020-02" db="EMBL/GenBank/DDBJ databases">
        <title>Albibacoteraceae fam. nov., the first described family within the subdivision 4 Verrucomicrobia.</title>
        <authorList>
            <person name="Xi F."/>
        </authorList>
    </citation>
    <scope>NUCLEOTIDE SEQUENCE [LARGE SCALE GENOMIC DNA]</scope>
    <source>
        <strain evidence="8 9">CK1056</strain>
    </source>
</reference>
<evidence type="ECO:0000313" key="9">
    <source>
        <dbReference type="Proteomes" id="UP000478417"/>
    </source>
</evidence>
<name>A0A6B2M2L6_9BACT</name>
<dbReference type="Pfam" id="PF02457">
    <property type="entry name" value="DAC"/>
    <property type="match status" value="1"/>
</dbReference>
<dbReference type="InterPro" id="IPR016152">
    <property type="entry name" value="PTrfase/Anion_transptr"/>
</dbReference>
<dbReference type="InterPro" id="IPR014499">
    <property type="entry name" value="DAC_DacZ"/>
</dbReference>
<dbReference type="SUPFAM" id="SSF143597">
    <property type="entry name" value="YojJ-like"/>
    <property type="match status" value="1"/>
</dbReference>
<evidence type="ECO:0000256" key="4">
    <source>
        <dbReference type="ARBA" id="ARBA00022741"/>
    </source>
</evidence>
<comment type="catalytic activity">
    <reaction evidence="1">
        <text>2 ATP = 3',3'-c-di-AMP + 2 diphosphate</text>
        <dbReference type="Rhea" id="RHEA:35655"/>
        <dbReference type="ChEBI" id="CHEBI:30616"/>
        <dbReference type="ChEBI" id="CHEBI:33019"/>
        <dbReference type="ChEBI" id="CHEBI:71500"/>
        <dbReference type="EC" id="2.7.7.85"/>
    </reaction>
</comment>
<dbReference type="InterPro" id="IPR050338">
    <property type="entry name" value="DisA"/>
</dbReference>
<keyword evidence="5" id="KW-0067">ATP-binding</keyword>
<evidence type="ECO:0000313" key="8">
    <source>
        <dbReference type="EMBL" id="NDV62045.1"/>
    </source>
</evidence>
<evidence type="ECO:0000259" key="7">
    <source>
        <dbReference type="PROSITE" id="PS51794"/>
    </source>
</evidence>
<evidence type="ECO:0000256" key="5">
    <source>
        <dbReference type="ARBA" id="ARBA00022840"/>
    </source>
</evidence>
<dbReference type="EMBL" id="JAAGNX010000002">
    <property type="protein sequence ID" value="NDV62045.1"/>
    <property type="molecule type" value="Genomic_DNA"/>
</dbReference>
<gene>
    <name evidence="8" type="ORF">G0Q06_06265</name>
</gene>
<dbReference type="PROSITE" id="PS51094">
    <property type="entry name" value="PTS_EIIA_TYPE_2"/>
    <property type="match status" value="1"/>
</dbReference>
<accession>A0A6B2M2L6</accession>
<dbReference type="HAMAP" id="MF_00840">
    <property type="entry name" value="DacZ"/>
    <property type="match status" value="1"/>
</dbReference>
<keyword evidence="9" id="KW-1185">Reference proteome</keyword>
<keyword evidence="2" id="KW-0808">Transferase</keyword>
<evidence type="ECO:0000259" key="6">
    <source>
        <dbReference type="PROSITE" id="PS51094"/>
    </source>
</evidence>
<dbReference type="RefSeq" id="WP_163963597.1">
    <property type="nucleotide sequence ID" value="NZ_JAAGNX010000002.1"/>
</dbReference>
<dbReference type="InterPro" id="IPR002178">
    <property type="entry name" value="PTS_EIIA_type-2_dom"/>
</dbReference>
<comment type="caution">
    <text evidence="8">The sequence shown here is derived from an EMBL/GenBank/DDBJ whole genome shotgun (WGS) entry which is preliminary data.</text>
</comment>
<dbReference type="GO" id="GO:0106408">
    <property type="term" value="F:diadenylate cyclase activity"/>
    <property type="evidence" value="ECO:0007669"/>
    <property type="project" value="UniProtKB-EC"/>
</dbReference>
<evidence type="ECO:0000256" key="3">
    <source>
        <dbReference type="ARBA" id="ARBA00022695"/>
    </source>
</evidence>
<organism evidence="8 9">
    <name type="scientific">Oceanipulchritudo coccoides</name>
    <dbReference type="NCBI Taxonomy" id="2706888"/>
    <lineage>
        <taxon>Bacteria</taxon>
        <taxon>Pseudomonadati</taxon>
        <taxon>Verrucomicrobiota</taxon>
        <taxon>Opitutia</taxon>
        <taxon>Puniceicoccales</taxon>
        <taxon>Oceanipulchritudinaceae</taxon>
        <taxon>Oceanipulchritudo</taxon>
    </lineage>
</organism>
<protein>
    <submittedName>
        <fullName evidence="8">PTS transporter subunit EIIA</fullName>
    </submittedName>
</protein>
<feature type="domain" description="DAC" evidence="7">
    <location>
        <begin position="284"/>
        <end position="448"/>
    </location>
</feature>
<dbReference type="SUPFAM" id="SSF55804">
    <property type="entry name" value="Phoshotransferase/anion transport protein"/>
    <property type="match status" value="1"/>
</dbReference>
<dbReference type="Pfam" id="PF21755">
    <property type="entry name" value="DacZ_P"/>
    <property type="match status" value="1"/>
</dbReference>
<dbReference type="Proteomes" id="UP000478417">
    <property type="component" value="Unassembled WGS sequence"/>
</dbReference>
<keyword evidence="4" id="KW-0547">Nucleotide-binding</keyword>
<dbReference type="Gene3D" id="3.40.1700.10">
    <property type="entry name" value="DNA integrity scanning protein, DisA, N-terminal domain"/>
    <property type="match status" value="1"/>
</dbReference>
<dbReference type="InterPro" id="IPR048544">
    <property type="entry name" value="DacZ_P"/>
</dbReference>
<feature type="domain" description="PTS EIIA type-2" evidence="6">
    <location>
        <begin position="5"/>
        <end position="150"/>
    </location>
</feature>
<evidence type="ECO:0000256" key="2">
    <source>
        <dbReference type="ARBA" id="ARBA00022679"/>
    </source>
</evidence>
<dbReference type="AlphaFoldDB" id="A0A6B2M2L6"/>
<proteinExistence type="inferred from homology"/>
<dbReference type="GO" id="GO:0005524">
    <property type="term" value="F:ATP binding"/>
    <property type="evidence" value="ECO:0007669"/>
    <property type="project" value="UniProtKB-KW"/>
</dbReference>
<dbReference type="InterPro" id="IPR036888">
    <property type="entry name" value="DNA_integrity_DisA_N_sf"/>
</dbReference>
<dbReference type="PANTHER" id="PTHR34185:SF1">
    <property type="entry name" value="DIADENYLATE CYCLASE"/>
    <property type="match status" value="1"/>
</dbReference>
<dbReference type="Gene3D" id="3.40.930.10">
    <property type="entry name" value="Mannitol-specific EII, Chain A"/>
    <property type="match status" value="1"/>
</dbReference>